<gene>
    <name evidence="1" type="ORF">H9624_08930</name>
</gene>
<dbReference type="EMBL" id="JACSPO010000004">
    <property type="protein sequence ID" value="MBD8062447.1"/>
    <property type="molecule type" value="Genomic_DNA"/>
</dbReference>
<name>A0ABR8Z2Q2_9MICO</name>
<dbReference type="Proteomes" id="UP000661894">
    <property type="component" value="Unassembled WGS sequence"/>
</dbReference>
<sequence>MARSTTTSRSTSTTWKAVAATAAGVVLLGAGGATFAEWSDSEAAATDTAITAGVLDLAAGEGRWTNVVGTDVTAAVEDGSYLVVPGDALTYRETMTVDAQGDLLRGTVAHNLEGLTGDAELLSRLAASTTMTLNGTPVAGASTTVVADDELQDLDVAVTVAFDATTAGLVGQGQSVTLGGLDVTLTQARVAGE</sequence>
<accession>A0ABR8Z2Q2</accession>
<dbReference type="RefSeq" id="WP_251839560.1">
    <property type="nucleotide sequence ID" value="NZ_JACSPO010000004.1"/>
</dbReference>
<reference evidence="1 2" key="1">
    <citation type="submission" date="2020-08" db="EMBL/GenBank/DDBJ databases">
        <title>A Genomic Blueprint of the Chicken Gut Microbiome.</title>
        <authorList>
            <person name="Gilroy R."/>
            <person name="Ravi A."/>
            <person name="Getino M."/>
            <person name="Pursley I."/>
            <person name="Horton D.L."/>
            <person name="Alikhan N.-F."/>
            <person name="Baker D."/>
            <person name="Gharbi K."/>
            <person name="Hall N."/>
            <person name="Watson M."/>
            <person name="Adriaenssens E.M."/>
            <person name="Foster-Nyarko E."/>
            <person name="Jarju S."/>
            <person name="Secka A."/>
            <person name="Antonio M."/>
            <person name="Oren A."/>
            <person name="Chaudhuri R."/>
            <person name="La Ragione R.M."/>
            <person name="Hildebrand F."/>
            <person name="Pallen M.J."/>
        </authorList>
    </citation>
    <scope>NUCLEOTIDE SEQUENCE [LARGE SCALE GENOMIC DNA]</scope>
    <source>
        <strain evidence="1 2">Sa1BUA1</strain>
    </source>
</reference>
<dbReference type="NCBIfam" id="TIGR04089">
    <property type="entry name" value="exp_by_SipW_III"/>
    <property type="match status" value="1"/>
</dbReference>
<keyword evidence="2" id="KW-1185">Reference proteome</keyword>
<evidence type="ECO:0000313" key="2">
    <source>
        <dbReference type="Proteomes" id="UP000661894"/>
    </source>
</evidence>
<comment type="caution">
    <text evidence="1">The sequence shown here is derived from an EMBL/GenBank/DDBJ whole genome shotgun (WGS) entry which is preliminary data.</text>
</comment>
<proteinExistence type="predicted"/>
<protein>
    <submittedName>
        <fullName evidence="1">Alternate-type signal peptide domain-containing protein</fullName>
    </submittedName>
</protein>
<organism evidence="1 2">
    <name type="scientific">Oceanitalea stevensii</name>
    <dbReference type="NCBI Taxonomy" id="2763072"/>
    <lineage>
        <taxon>Bacteria</taxon>
        <taxon>Bacillati</taxon>
        <taxon>Actinomycetota</taxon>
        <taxon>Actinomycetes</taxon>
        <taxon>Micrococcales</taxon>
        <taxon>Bogoriellaceae</taxon>
        <taxon>Georgenia</taxon>
    </lineage>
</organism>
<evidence type="ECO:0000313" key="1">
    <source>
        <dbReference type="EMBL" id="MBD8062447.1"/>
    </source>
</evidence>
<dbReference type="InterPro" id="IPR024006">
    <property type="entry name" value="Alt_signal_exp_actinobact"/>
</dbReference>